<sequence length="366" mass="42584">MIEKLLYLTYIPLNEAPKSGSSVRPQKMKEAFETKNMVVKSFGGINNNIRLRRKTVSEIKELLKRWRPDACYIEPPSGPMFYLGDVLLIKRIHKMGIPISIFYRDAYWKYPEYINEKKLSFKDCIKQKIIKLMQMYQLRVFEKNIDLIYFPSISMVREFDCPHKDALPPGGIVPNVKDKTELSNPLQFIFVGGAARNHGTFLTLEAFEMLNKSGVKAKVIYVCPEFQWKNLGIDQDKYSEWLEVIHTSGDENLKPLYERADVALLTAPRTFYRDIAVPIKIYEYISYLKPILVTDCTETARIVEDNHVGWVTKDDISSVFHKLAELCDNPEEIIRIRENMKEARNNNLWSSRAEKVIRDLETVKQG</sequence>
<dbReference type="RefSeq" id="WP_004070319.1">
    <property type="nucleotide sequence ID" value="NZ_VIRB01000036.1"/>
</dbReference>
<evidence type="ECO:0000313" key="4">
    <source>
        <dbReference type="Proteomes" id="UP000474104"/>
    </source>
</evidence>
<dbReference type="GO" id="GO:0016757">
    <property type="term" value="F:glycosyltransferase activity"/>
    <property type="evidence" value="ECO:0007669"/>
    <property type="project" value="InterPro"/>
</dbReference>
<dbReference type="AlphaFoldDB" id="A0A9X5H590"/>
<dbReference type="PANTHER" id="PTHR46401:SF2">
    <property type="entry name" value="GLYCOSYLTRANSFERASE WBBK-RELATED"/>
    <property type="match status" value="1"/>
</dbReference>
<dbReference type="PANTHER" id="PTHR46401">
    <property type="entry name" value="GLYCOSYLTRANSFERASE WBBK-RELATED"/>
    <property type="match status" value="1"/>
</dbReference>
<evidence type="ECO:0000259" key="2">
    <source>
        <dbReference type="Pfam" id="PF00534"/>
    </source>
</evidence>
<evidence type="ECO:0000256" key="1">
    <source>
        <dbReference type="ARBA" id="ARBA00022679"/>
    </source>
</evidence>
<dbReference type="Proteomes" id="UP000474104">
    <property type="component" value="Unassembled WGS sequence"/>
</dbReference>
<proteinExistence type="predicted"/>
<dbReference type="Pfam" id="PF00534">
    <property type="entry name" value="Glycos_transf_1"/>
    <property type="match status" value="1"/>
</dbReference>
<dbReference type="Gene3D" id="3.40.50.2000">
    <property type="entry name" value="Glycogen Phosphorylase B"/>
    <property type="match status" value="1"/>
</dbReference>
<evidence type="ECO:0000313" key="3">
    <source>
        <dbReference type="EMBL" id="NDO68154.1"/>
    </source>
</evidence>
<dbReference type="InterPro" id="IPR001296">
    <property type="entry name" value="Glyco_trans_1"/>
</dbReference>
<gene>
    <name evidence="3" type="ORF">FMM80_05290</name>
</gene>
<feature type="domain" description="Glycosyl transferase family 1" evidence="2">
    <location>
        <begin position="182"/>
        <end position="341"/>
    </location>
</feature>
<name>A0A9X5H590_9FIRM</name>
<reference evidence="3 4" key="1">
    <citation type="submission" date="2019-07" db="EMBL/GenBank/DDBJ databases">
        <title>Draft genome sequences of 15 bacterial species constituting the stable defined intestinal microbiota of the GM15 gnotobiotic mouse model.</title>
        <authorList>
            <person name="Elie C."/>
            <person name="Mathieu A."/>
            <person name="Saliou A."/>
            <person name="Darnaud M."/>
            <person name="Leulier F."/>
            <person name="Tamellini A."/>
        </authorList>
    </citation>
    <scope>NUCLEOTIDE SEQUENCE [LARGE SCALE GENOMIC DNA]</scope>
    <source>
        <strain evidence="4">ASF 502</strain>
    </source>
</reference>
<accession>A0A9X5H590</accession>
<comment type="caution">
    <text evidence="3">The sequence shown here is derived from an EMBL/GenBank/DDBJ whole genome shotgun (WGS) entry which is preliminary data.</text>
</comment>
<protein>
    <submittedName>
        <fullName evidence="3">Glycosyltransferase</fullName>
    </submittedName>
</protein>
<dbReference type="OrthoDB" id="9801492at2"/>
<dbReference type="GO" id="GO:0009103">
    <property type="term" value="P:lipopolysaccharide biosynthetic process"/>
    <property type="evidence" value="ECO:0007669"/>
    <property type="project" value="TreeGrafter"/>
</dbReference>
<keyword evidence="1" id="KW-0808">Transferase</keyword>
<dbReference type="SUPFAM" id="SSF53756">
    <property type="entry name" value="UDP-Glycosyltransferase/glycogen phosphorylase"/>
    <property type="match status" value="1"/>
</dbReference>
<dbReference type="EMBL" id="VIRB01000036">
    <property type="protein sequence ID" value="NDO68154.1"/>
    <property type="molecule type" value="Genomic_DNA"/>
</dbReference>
<organism evidence="3 4">
    <name type="scientific">Schaedlerella arabinosiphila</name>
    <dbReference type="NCBI Taxonomy" id="2044587"/>
    <lineage>
        <taxon>Bacteria</taxon>
        <taxon>Bacillati</taxon>
        <taxon>Bacillota</taxon>
        <taxon>Clostridia</taxon>
        <taxon>Lachnospirales</taxon>
        <taxon>Lachnospiraceae</taxon>
        <taxon>Schaedlerella</taxon>
    </lineage>
</organism>